<accession>S9TNW3</accession>
<dbReference type="EMBL" id="AQPH01000113">
    <property type="protein sequence ID" value="EPY00295.1"/>
    <property type="molecule type" value="Genomic_DNA"/>
</dbReference>
<name>S9TNW3_MAGFU</name>
<comment type="caution">
    <text evidence="1">The sequence shown here is derived from an EMBL/GenBank/DDBJ whole genome shotgun (WGS) entry which is preliminary data.</text>
</comment>
<sequence>MGRYARLACYERMAWTTGKSAQCLRLDSDVARMTCFDRPDAAAPVASAAKPPAPPPSVPTPRFRIEVGIGYGFAHYDGTLMRMSERLTVDSMIGVRGTAIHVGIWDDRLIAKSVSIGMEYLKLDLNARFSGAADYGIGNF</sequence>
<protein>
    <submittedName>
        <fullName evidence="1">Uncharacterized protein</fullName>
    </submittedName>
</protein>
<proteinExistence type="predicted"/>
<reference evidence="1 2" key="1">
    <citation type="submission" date="2013-04" db="EMBL/GenBank/DDBJ databases">
        <authorList>
            <person name="Kuznetsov B."/>
            <person name="Ivanovsky R."/>
        </authorList>
    </citation>
    <scope>NUCLEOTIDE SEQUENCE [LARGE SCALE GENOMIC DNA]</scope>
    <source>
        <strain evidence="1 2">MGU-K5</strain>
    </source>
</reference>
<feature type="non-terminal residue" evidence="1">
    <location>
        <position position="140"/>
    </location>
</feature>
<dbReference type="RefSeq" id="WP_021133645.1">
    <property type="nucleotide sequence ID" value="NZ_AQPH01000113.1"/>
</dbReference>
<evidence type="ECO:0000313" key="1">
    <source>
        <dbReference type="EMBL" id="EPY00295.1"/>
    </source>
</evidence>
<organism evidence="1 2">
    <name type="scientific">Magnetospirillum fulvum MGU-K5</name>
    <dbReference type="NCBI Taxonomy" id="1316936"/>
    <lineage>
        <taxon>Bacteria</taxon>
        <taxon>Pseudomonadati</taxon>
        <taxon>Pseudomonadota</taxon>
        <taxon>Alphaproteobacteria</taxon>
        <taxon>Rhodospirillales</taxon>
        <taxon>Rhodospirillaceae</taxon>
        <taxon>Magnetospirillum</taxon>
    </lineage>
</organism>
<dbReference type="Proteomes" id="UP000015350">
    <property type="component" value="Unassembled WGS sequence"/>
</dbReference>
<evidence type="ECO:0000313" key="2">
    <source>
        <dbReference type="Proteomes" id="UP000015350"/>
    </source>
</evidence>
<dbReference type="AlphaFoldDB" id="S9TNW3"/>
<gene>
    <name evidence="1" type="ORF">K678_16845</name>
</gene>